<organism evidence="11">
    <name type="scientific">Oppiella nova</name>
    <dbReference type="NCBI Taxonomy" id="334625"/>
    <lineage>
        <taxon>Eukaryota</taxon>
        <taxon>Metazoa</taxon>
        <taxon>Ecdysozoa</taxon>
        <taxon>Arthropoda</taxon>
        <taxon>Chelicerata</taxon>
        <taxon>Arachnida</taxon>
        <taxon>Acari</taxon>
        <taxon>Acariformes</taxon>
        <taxon>Sarcoptiformes</taxon>
        <taxon>Oribatida</taxon>
        <taxon>Brachypylina</taxon>
        <taxon>Oppioidea</taxon>
        <taxon>Oppiidae</taxon>
        <taxon>Oppiella</taxon>
    </lineage>
</organism>
<evidence type="ECO:0000256" key="3">
    <source>
        <dbReference type="ARBA" id="ARBA00018426"/>
    </source>
</evidence>
<evidence type="ECO:0000256" key="1">
    <source>
        <dbReference type="ARBA" id="ARBA00005156"/>
    </source>
</evidence>
<evidence type="ECO:0000256" key="6">
    <source>
        <dbReference type="ARBA" id="ARBA00022840"/>
    </source>
</evidence>
<keyword evidence="12" id="KW-1185">Reference proteome</keyword>
<evidence type="ECO:0000256" key="8">
    <source>
        <dbReference type="ARBA" id="ARBA00031552"/>
    </source>
</evidence>
<dbReference type="InterPro" id="IPR030662">
    <property type="entry name" value="DPH6/MJ0570"/>
</dbReference>
<dbReference type="PANTHER" id="PTHR12196">
    <property type="entry name" value="DOMAIN OF UNKNOWN FUNCTION 71 DUF71 -CONTAINING PROTEIN"/>
    <property type="match status" value="1"/>
</dbReference>
<dbReference type="GO" id="GO:0017183">
    <property type="term" value="P:protein histidyl modification to diphthamide"/>
    <property type="evidence" value="ECO:0007669"/>
    <property type="project" value="TreeGrafter"/>
</dbReference>
<feature type="non-terminal residue" evidence="11">
    <location>
        <position position="1"/>
    </location>
</feature>
<dbReference type="GO" id="GO:0005524">
    <property type="term" value="F:ATP binding"/>
    <property type="evidence" value="ECO:0007669"/>
    <property type="project" value="UniProtKB-KW"/>
</dbReference>
<keyword evidence="6" id="KW-0067">ATP-binding</keyword>
<dbReference type="OrthoDB" id="686384at2759"/>
<dbReference type="InterPro" id="IPR002761">
    <property type="entry name" value="Diphthami_syn_dom"/>
</dbReference>
<dbReference type="EC" id="6.3.1.14" evidence="2"/>
<evidence type="ECO:0000256" key="5">
    <source>
        <dbReference type="ARBA" id="ARBA00022741"/>
    </source>
</evidence>
<keyword evidence="4" id="KW-0436">Ligase</keyword>
<dbReference type="Proteomes" id="UP000728032">
    <property type="component" value="Unassembled WGS sequence"/>
</dbReference>
<name>A0A7R9QYV0_9ACAR</name>
<dbReference type="GO" id="GO:0017178">
    <property type="term" value="F:diphthine-ammonia ligase activity"/>
    <property type="evidence" value="ECO:0007669"/>
    <property type="project" value="UniProtKB-EC"/>
</dbReference>
<evidence type="ECO:0000256" key="4">
    <source>
        <dbReference type="ARBA" id="ARBA00022598"/>
    </source>
</evidence>
<evidence type="ECO:0000256" key="2">
    <source>
        <dbReference type="ARBA" id="ARBA00012089"/>
    </source>
</evidence>
<reference evidence="11" key="1">
    <citation type="submission" date="2020-11" db="EMBL/GenBank/DDBJ databases">
        <authorList>
            <person name="Tran Van P."/>
        </authorList>
    </citation>
    <scope>NUCLEOTIDE SEQUENCE</scope>
</reference>
<comment type="catalytic activity">
    <reaction evidence="9">
        <text>diphthine-[translation elongation factor 2] + NH4(+) + ATP = diphthamide-[translation elongation factor 2] + AMP + diphosphate + H(+)</text>
        <dbReference type="Rhea" id="RHEA:19753"/>
        <dbReference type="Rhea" id="RHEA-COMP:10172"/>
        <dbReference type="Rhea" id="RHEA-COMP:10174"/>
        <dbReference type="ChEBI" id="CHEBI:15378"/>
        <dbReference type="ChEBI" id="CHEBI:16692"/>
        <dbReference type="ChEBI" id="CHEBI:28938"/>
        <dbReference type="ChEBI" id="CHEBI:30616"/>
        <dbReference type="ChEBI" id="CHEBI:33019"/>
        <dbReference type="ChEBI" id="CHEBI:82696"/>
        <dbReference type="ChEBI" id="CHEBI:456215"/>
        <dbReference type="EC" id="6.3.1.14"/>
    </reaction>
</comment>
<proteinExistence type="predicted"/>
<evidence type="ECO:0000313" key="11">
    <source>
        <dbReference type="EMBL" id="CAD7663475.1"/>
    </source>
</evidence>
<dbReference type="Gene3D" id="3.90.1490.10">
    <property type="entry name" value="putative n-type atp pyrophosphatase, domain 2"/>
    <property type="match status" value="1"/>
</dbReference>
<dbReference type="EMBL" id="CAJPVJ010032705">
    <property type="protein sequence ID" value="CAG2180612.1"/>
    <property type="molecule type" value="Genomic_DNA"/>
</dbReference>
<dbReference type="FunFam" id="3.90.1490.10:FF:000001">
    <property type="entry name" value="Diphthine--ammonia ligase"/>
    <property type="match status" value="1"/>
</dbReference>
<evidence type="ECO:0000259" key="10">
    <source>
        <dbReference type="Pfam" id="PF01902"/>
    </source>
</evidence>
<gene>
    <name evidence="11" type="ORF">ONB1V03_LOCUS20033</name>
</gene>
<dbReference type="SUPFAM" id="SSF52402">
    <property type="entry name" value="Adenine nucleotide alpha hydrolases-like"/>
    <property type="match status" value="1"/>
</dbReference>
<sequence length="70" mass="8013">QMLPLLEELNHKFGINVCGEGGEYETITLDCPLFRKKIVLDDFEVITHSDDAIAKVSYLKPIKLHLEDKK</sequence>
<evidence type="ECO:0000313" key="12">
    <source>
        <dbReference type="Proteomes" id="UP000728032"/>
    </source>
</evidence>
<evidence type="ECO:0000256" key="9">
    <source>
        <dbReference type="ARBA" id="ARBA00048108"/>
    </source>
</evidence>
<keyword evidence="5" id="KW-0547">Nucleotide-binding</keyword>
<dbReference type="Pfam" id="PF01902">
    <property type="entry name" value="Diphthami_syn_2"/>
    <property type="match status" value="1"/>
</dbReference>
<dbReference type="PANTHER" id="PTHR12196:SF2">
    <property type="entry name" value="DIPHTHINE--AMMONIA LIGASE"/>
    <property type="match status" value="1"/>
</dbReference>
<dbReference type="AlphaFoldDB" id="A0A7R9QYV0"/>
<comment type="pathway">
    <text evidence="1">Protein modification; peptidyl-diphthamide biosynthesis.</text>
</comment>
<protein>
    <recommendedName>
        <fullName evidence="3">Diphthine--ammonia ligase</fullName>
        <ecNumber evidence="2">6.3.1.14</ecNumber>
    </recommendedName>
    <alternativeName>
        <fullName evidence="7">Diphthamide synthase</fullName>
    </alternativeName>
    <alternativeName>
        <fullName evidence="8">Diphthamide synthetase</fullName>
    </alternativeName>
</protein>
<dbReference type="EMBL" id="OC947530">
    <property type="protein sequence ID" value="CAD7663475.1"/>
    <property type="molecule type" value="Genomic_DNA"/>
</dbReference>
<evidence type="ECO:0000256" key="7">
    <source>
        <dbReference type="ARBA" id="ARBA00029814"/>
    </source>
</evidence>
<accession>A0A7R9QYV0</accession>
<feature type="domain" description="Diphthamide synthase" evidence="10">
    <location>
        <begin position="6"/>
        <end position="57"/>
    </location>
</feature>